<keyword evidence="3" id="KW-0677">Repeat</keyword>
<reference evidence="7 8" key="1">
    <citation type="submission" date="2019-08" db="EMBL/GenBank/DDBJ databases">
        <title>Hyperibacter terrae gen. nov., sp. nov. and Hyperibacter viscosus sp. nov., two new members in the family Rhodospirillaceae isolated from the rhizosphere of Hypericum perforatum.</title>
        <authorList>
            <person name="Noviana Z."/>
        </authorList>
    </citation>
    <scope>NUCLEOTIDE SEQUENCE [LARGE SCALE GENOMIC DNA]</scope>
    <source>
        <strain evidence="7 8">R5913</strain>
    </source>
</reference>
<gene>
    <name evidence="7" type="ORF">FRZ44_53780</name>
</gene>
<keyword evidence="2" id="KW-0479">Metal-binding</keyword>
<keyword evidence="5" id="KW-0411">Iron-sulfur</keyword>
<evidence type="ECO:0000259" key="6">
    <source>
        <dbReference type="Pfam" id="PF02754"/>
    </source>
</evidence>
<dbReference type="PANTHER" id="PTHR32479">
    <property type="entry name" value="GLYCOLATE OXIDASE IRON-SULFUR SUBUNIT"/>
    <property type="match status" value="1"/>
</dbReference>
<dbReference type="GO" id="GO:0051539">
    <property type="term" value="F:4 iron, 4 sulfur cluster binding"/>
    <property type="evidence" value="ECO:0007669"/>
    <property type="project" value="UniProtKB-KW"/>
</dbReference>
<evidence type="ECO:0000256" key="3">
    <source>
        <dbReference type="ARBA" id="ARBA00022737"/>
    </source>
</evidence>
<dbReference type="EMBL" id="CP042906">
    <property type="protein sequence ID" value="QEX20063.1"/>
    <property type="molecule type" value="Genomic_DNA"/>
</dbReference>
<evidence type="ECO:0000256" key="1">
    <source>
        <dbReference type="ARBA" id="ARBA00022485"/>
    </source>
</evidence>
<evidence type="ECO:0000313" key="8">
    <source>
        <dbReference type="Proteomes" id="UP000326202"/>
    </source>
</evidence>
<keyword evidence="8" id="KW-1185">Reference proteome</keyword>
<organism evidence="7 8">
    <name type="scientific">Hypericibacter terrae</name>
    <dbReference type="NCBI Taxonomy" id="2602015"/>
    <lineage>
        <taxon>Bacteria</taxon>
        <taxon>Pseudomonadati</taxon>
        <taxon>Pseudomonadota</taxon>
        <taxon>Alphaproteobacteria</taxon>
        <taxon>Rhodospirillales</taxon>
        <taxon>Dongiaceae</taxon>
        <taxon>Hypericibacter</taxon>
    </lineage>
</organism>
<protein>
    <submittedName>
        <fullName evidence="7">Ferredoxin</fullName>
    </submittedName>
</protein>
<dbReference type="Proteomes" id="UP000326202">
    <property type="component" value="Chromosome"/>
</dbReference>
<dbReference type="GO" id="GO:0016491">
    <property type="term" value="F:oxidoreductase activity"/>
    <property type="evidence" value="ECO:0007669"/>
    <property type="project" value="UniProtKB-ARBA"/>
</dbReference>
<dbReference type="PANTHER" id="PTHR32479:SF19">
    <property type="entry name" value="ANAEROBIC GLYCEROL-3-PHOSPHATE DEHYDROGENASE SUBUNIT C"/>
    <property type="match status" value="1"/>
</dbReference>
<proteinExistence type="predicted"/>
<keyword evidence="4" id="KW-0408">Iron</keyword>
<sequence>MREGSLEPPTRHPLDWNDPDFTNWEKLDAEMRRVFDICHGCRRCFNLCDSFPRLFDLVDASPDEMHGVKSEDFKPVVDACTLCDLCFMTKCPYVPPHEFNLDFPHLMLRYRAAERARGQVDKMRDELGNTDRNGKLAAVASPVVNWAGGEGNGLTRPLMEKVAGIDRQANLPKFFSKTFMLRARQSTPEINREAPGFGRKAVLYATCFVNYNNPDIGEAARKVLAKNGVETEVLYPACCGMPQLEAGNIAKVAENARKVSEALLPWVDKGYDIIALVPSCALMLKFEWPLILPSDADIKKLSQATFDVSEYVVDIAKRNGMAPGLQPLEGGVALHIACHARAQNMGQKAAEMLRLIPGADLAVIERCSGHGGSWGVMKGNFETALKVGKPVARQAQGAGKRHLASECPLAGAHIVQGMERISDGKPAATHSRHPIELLAQAYGF</sequence>
<feature type="domain" description="Cysteine-rich" evidence="6">
    <location>
        <begin position="202"/>
        <end position="285"/>
    </location>
</feature>
<evidence type="ECO:0000256" key="2">
    <source>
        <dbReference type="ARBA" id="ARBA00022723"/>
    </source>
</evidence>
<evidence type="ECO:0000313" key="7">
    <source>
        <dbReference type="EMBL" id="QEX20063.1"/>
    </source>
</evidence>
<name>A0A5J6MRV9_9PROT</name>
<dbReference type="Pfam" id="PF02754">
    <property type="entry name" value="CCG"/>
    <property type="match status" value="2"/>
</dbReference>
<keyword evidence="1" id="KW-0004">4Fe-4S</keyword>
<evidence type="ECO:0000256" key="5">
    <source>
        <dbReference type="ARBA" id="ARBA00023014"/>
    </source>
</evidence>
<feature type="domain" description="Cysteine-rich" evidence="6">
    <location>
        <begin position="332"/>
        <end position="409"/>
    </location>
</feature>
<accession>A0A5J6MRV9</accession>
<evidence type="ECO:0000256" key="4">
    <source>
        <dbReference type="ARBA" id="ARBA00023004"/>
    </source>
</evidence>
<dbReference type="InterPro" id="IPR004017">
    <property type="entry name" value="Cys_rich_dom"/>
</dbReference>
<dbReference type="GO" id="GO:0046872">
    <property type="term" value="F:metal ion binding"/>
    <property type="evidence" value="ECO:0007669"/>
    <property type="project" value="UniProtKB-KW"/>
</dbReference>
<dbReference type="AlphaFoldDB" id="A0A5J6MRV9"/>
<dbReference type="RefSeq" id="WP_151180064.1">
    <property type="nucleotide sequence ID" value="NZ_CP042906.1"/>
</dbReference>
<dbReference type="OrthoDB" id="9765258at2"/>
<dbReference type="KEGG" id="htq:FRZ44_53780"/>